<name>A0AAD9GFD5_BABDI</name>
<evidence type="ECO:0000313" key="1">
    <source>
        <dbReference type="EMBL" id="KAK1937454.1"/>
    </source>
</evidence>
<accession>A0AAD9GFD5</accession>
<gene>
    <name evidence="1" type="ORF">X943_001981</name>
</gene>
<organism evidence="1 2">
    <name type="scientific">Babesia divergens</name>
    <dbReference type="NCBI Taxonomy" id="32595"/>
    <lineage>
        <taxon>Eukaryota</taxon>
        <taxon>Sar</taxon>
        <taxon>Alveolata</taxon>
        <taxon>Apicomplexa</taxon>
        <taxon>Aconoidasida</taxon>
        <taxon>Piroplasmida</taxon>
        <taxon>Babesiidae</taxon>
        <taxon>Babesia</taxon>
    </lineage>
</organism>
<evidence type="ECO:0000313" key="2">
    <source>
        <dbReference type="Proteomes" id="UP001195914"/>
    </source>
</evidence>
<feature type="non-terminal residue" evidence="1">
    <location>
        <position position="1"/>
    </location>
</feature>
<protein>
    <submittedName>
        <fullName evidence="1">Uncharacterized protein</fullName>
    </submittedName>
</protein>
<reference evidence="1" key="2">
    <citation type="submission" date="2021-05" db="EMBL/GenBank/DDBJ databases">
        <authorList>
            <person name="Pain A."/>
        </authorList>
    </citation>
    <scope>NUCLEOTIDE SEQUENCE</scope>
    <source>
        <strain evidence="1">1802A</strain>
    </source>
</reference>
<sequence>HMCIIIIAILASQSALGLYFIGLFLVYSFHCLSLHCKVRMFFTLMSFRMSSDPGLLRCPKNLKECIDWVLRATGKDNGTNNDNINNLNNALMAELPDFDDNSNDLTQLVQGLCLFMGYPSCLCKPKKSVKEGLGKIYEELKTSLISCSNSKLNCPSCSNGVPCKCCVIQSIKEVKGSCGCLKDPSNKASCHCAGKDVSCAQVLAGLEACLHLQCLQADMEDICQCNDPKNCCPGGKCNNTSSCEFCKTLQSSTPVPTTGLGLSPPNPIRLAKRLDTFFGDNGRKDPCACTCGSGPSCCCLACKDCSESCNSECRSQGSCLHTPKTPSDCPRQKFCLAIDGIKIAAQSKERTCCKGGEQCHCEVDGSGSGTKCTASSTSGSFKCCIERSGQNYKHSVKCMIRRVVKFFASFDSSDKCSKLCCELLCVRVHCWALGQIYNKGLKECKTCKPGGTGKCPGSKITPASTSCCNGNFDNCKSQNCCLGCNDCSAIKFRNAFETLKLSSPCGQDLYRVLDGFLYYCCNVLEPFINKKEVKEKINAAKGKCLQCSKKTSGTPCSCSDCDGCKALRGHNDIMSILRHGYFSSYDSSAKWDRLCSPGSKCCGSSSCSCTSGSCPSNCCEKCPKRLCAKIFLGMLPCLYYGLKIVFDRCQYGSDFPDWSLRKITEGSIGSFLFAWGYNVHPLISKKGFDIFPILGILYGSDKIFEKLYKFVSKKYFSHSLSSGSQNPLTVRSMLLWLYGLPFTSGFSSLVSRCKDLCSPFGNSFNSGAFCYYIHTCCSLLPVSVISTVQHSHSHVSTFFSTADSEWKSFSYPEDPFDLFNMLLENVRKVYIPLNFLYYQCDLDKDSAGWKDCAFGRQCAQKVLQSSSTSVSSASSGCSSCKHSGAYLCTAINKDPVHDHCAQEKCRGFGSTSTSCSGSSAHPQSQGKTCTPCPHPLQRFLIDDFSESPSSVSKSPFKLPSDSSVPPMGFKAEHLPSPGRRGYSIYDVIRYFCYSGFYPLTRLAEFPLCVTLQPPENFLELFGF</sequence>
<comment type="caution">
    <text evidence="1">The sequence shown here is derived from an EMBL/GenBank/DDBJ whole genome shotgun (WGS) entry which is preliminary data.</text>
</comment>
<dbReference type="Proteomes" id="UP001195914">
    <property type="component" value="Unassembled WGS sequence"/>
</dbReference>
<feature type="non-terminal residue" evidence="1">
    <location>
        <position position="1023"/>
    </location>
</feature>
<proteinExistence type="predicted"/>
<dbReference type="EMBL" id="JAHBMH010000033">
    <property type="protein sequence ID" value="KAK1937454.1"/>
    <property type="molecule type" value="Genomic_DNA"/>
</dbReference>
<keyword evidence="2" id="KW-1185">Reference proteome</keyword>
<reference evidence="1" key="1">
    <citation type="journal article" date="2014" name="Nucleic Acids Res.">
        <title>The evolutionary dynamics of variant antigen genes in Babesia reveal a history of genomic innovation underlying host-parasite interaction.</title>
        <authorList>
            <person name="Jackson A.P."/>
            <person name="Otto T.D."/>
            <person name="Darby A."/>
            <person name="Ramaprasad A."/>
            <person name="Xia D."/>
            <person name="Echaide I.E."/>
            <person name="Farber M."/>
            <person name="Gahlot S."/>
            <person name="Gamble J."/>
            <person name="Gupta D."/>
            <person name="Gupta Y."/>
            <person name="Jackson L."/>
            <person name="Malandrin L."/>
            <person name="Malas T.B."/>
            <person name="Moussa E."/>
            <person name="Nair M."/>
            <person name="Reid A.J."/>
            <person name="Sanders M."/>
            <person name="Sharma J."/>
            <person name="Tracey A."/>
            <person name="Quail M.A."/>
            <person name="Weir W."/>
            <person name="Wastling J.M."/>
            <person name="Hall N."/>
            <person name="Willadsen P."/>
            <person name="Lingelbach K."/>
            <person name="Shiels B."/>
            <person name="Tait A."/>
            <person name="Berriman M."/>
            <person name="Allred D.R."/>
            <person name="Pain A."/>
        </authorList>
    </citation>
    <scope>NUCLEOTIDE SEQUENCE</scope>
    <source>
        <strain evidence="1">1802A</strain>
    </source>
</reference>
<dbReference type="AlphaFoldDB" id="A0AAD9GFD5"/>